<reference evidence="1" key="1">
    <citation type="submission" date="2020-04" db="EMBL/GenBank/DDBJ databases">
        <title>Deep metagenomics examines the oral microbiome during advanced dental caries in children, revealing novel taxa and co-occurrences with host molecules.</title>
        <authorList>
            <person name="Baker J.L."/>
            <person name="Morton J.T."/>
            <person name="Dinis M."/>
            <person name="Alvarez R."/>
            <person name="Tran N.C."/>
            <person name="Knight R."/>
            <person name="Edlund A."/>
        </authorList>
    </citation>
    <scope>NUCLEOTIDE SEQUENCE</scope>
    <source>
        <strain evidence="1">JCVI_23_bin.22</strain>
    </source>
</reference>
<name>A0A930RD91_STRIT</name>
<sequence length="59" mass="6932">MYFYYYEDIYIYALSLVKELGGTKCSVSLDAYKLEHFHLNFDRINQILTAFVIGEGELL</sequence>
<dbReference type="EMBL" id="JABZYP010000015">
    <property type="protein sequence ID" value="MBF1713112.1"/>
    <property type="molecule type" value="Genomic_DNA"/>
</dbReference>
<proteinExistence type="predicted"/>
<evidence type="ECO:0000313" key="2">
    <source>
        <dbReference type="Proteomes" id="UP000721045"/>
    </source>
</evidence>
<protein>
    <submittedName>
        <fullName evidence="1">Uncharacterized protein</fullName>
    </submittedName>
</protein>
<dbReference type="Proteomes" id="UP000721045">
    <property type="component" value="Unassembled WGS sequence"/>
</dbReference>
<comment type="caution">
    <text evidence="1">The sequence shown here is derived from an EMBL/GenBank/DDBJ whole genome shotgun (WGS) entry which is preliminary data.</text>
</comment>
<organism evidence="1 2">
    <name type="scientific">Streptococcus intermedius</name>
    <dbReference type="NCBI Taxonomy" id="1338"/>
    <lineage>
        <taxon>Bacteria</taxon>
        <taxon>Bacillati</taxon>
        <taxon>Bacillota</taxon>
        <taxon>Bacilli</taxon>
        <taxon>Lactobacillales</taxon>
        <taxon>Streptococcaceae</taxon>
        <taxon>Streptococcus</taxon>
        <taxon>Streptococcus anginosus group</taxon>
    </lineage>
</organism>
<dbReference type="AlphaFoldDB" id="A0A930RD91"/>
<evidence type="ECO:0000313" key="1">
    <source>
        <dbReference type="EMBL" id="MBF1713112.1"/>
    </source>
</evidence>
<gene>
    <name evidence="1" type="ORF">HXO88_05170</name>
</gene>
<accession>A0A930RD91</accession>